<evidence type="ECO:0000313" key="3">
    <source>
        <dbReference type="Proteomes" id="UP000640274"/>
    </source>
</evidence>
<organism evidence="2 3">
    <name type="scientific">Paenibacillus roseus</name>
    <dbReference type="NCBI Taxonomy" id="2798579"/>
    <lineage>
        <taxon>Bacteria</taxon>
        <taxon>Bacillati</taxon>
        <taxon>Bacillota</taxon>
        <taxon>Bacilli</taxon>
        <taxon>Bacillales</taxon>
        <taxon>Paenibacillaceae</taxon>
        <taxon>Paenibacillus</taxon>
    </lineage>
</organism>
<dbReference type="InterPro" id="IPR050077">
    <property type="entry name" value="LexA_repressor"/>
</dbReference>
<dbReference type="InterPro" id="IPR036388">
    <property type="entry name" value="WH-like_DNA-bd_sf"/>
</dbReference>
<dbReference type="Proteomes" id="UP000640274">
    <property type="component" value="Unassembled WGS sequence"/>
</dbReference>
<dbReference type="AlphaFoldDB" id="A0A934J190"/>
<sequence length="118" mass="13590">MKKKKEPAIGFPLSDLHERVFFYCKLEAFLYIIRTSVLNKGRVIFMGKITPKQKKVLSFIVSFVRQHNYPPTLREIGAELNIASPSTIHGYLTRLQNGGYIRWEPSAPRTIRVLVNAE</sequence>
<protein>
    <recommendedName>
        <fullName evidence="1">LexA repressor DNA-binding domain-containing protein</fullName>
    </recommendedName>
</protein>
<evidence type="ECO:0000313" key="2">
    <source>
        <dbReference type="EMBL" id="MBJ6360900.1"/>
    </source>
</evidence>
<dbReference type="Pfam" id="PF01726">
    <property type="entry name" value="LexA_DNA_bind"/>
    <property type="match status" value="1"/>
</dbReference>
<name>A0A934J190_9BACL</name>
<evidence type="ECO:0000259" key="1">
    <source>
        <dbReference type="Pfam" id="PF01726"/>
    </source>
</evidence>
<keyword evidence="3" id="KW-1185">Reference proteome</keyword>
<dbReference type="Gene3D" id="1.10.10.10">
    <property type="entry name" value="Winged helix-like DNA-binding domain superfamily/Winged helix DNA-binding domain"/>
    <property type="match status" value="1"/>
</dbReference>
<dbReference type="EMBL" id="JAELUP010000014">
    <property type="protein sequence ID" value="MBJ6360900.1"/>
    <property type="molecule type" value="Genomic_DNA"/>
</dbReference>
<dbReference type="RefSeq" id="WP_199018455.1">
    <property type="nucleotide sequence ID" value="NZ_JAELUP010000014.1"/>
</dbReference>
<dbReference type="SUPFAM" id="SSF46785">
    <property type="entry name" value="Winged helix' DNA-binding domain"/>
    <property type="match status" value="1"/>
</dbReference>
<dbReference type="PANTHER" id="PTHR33516:SF2">
    <property type="entry name" value="LEXA REPRESSOR-RELATED"/>
    <property type="match status" value="1"/>
</dbReference>
<dbReference type="PANTHER" id="PTHR33516">
    <property type="entry name" value="LEXA REPRESSOR"/>
    <property type="match status" value="1"/>
</dbReference>
<feature type="domain" description="LexA repressor DNA-binding" evidence="1">
    <location>
        <begin position="46"/>
        <end position="110"/>
    </location>
</feature>
<dbReference type="InterPro" id="IPR006199">
    <property type="entry name" value="LexA_DNA-bd_dom"/>
</dbReference>
<comment type="caution">
    <text evidence="2">The sequence shown here is derived from an EMBL/GenBank/DDBJ whole genome shotgun (WGS) entry which is preliminary data.</text>
</comment>
<accession>A0A934J190</accession>
<dbReference type="GO" id="GO:0006508">
    <property type="term" value="P:proteolysis"/>
    <property type="evidence" value="ECO:0007669"/>
    <property type="project" value="InterPro"/>
</dbReference>
<dbReference type="GO" id="GO:0004252">
    <property type="term" value="F:serine-type endopeptidase activity"/>
    <property type="evidence" value="ECO:0007669"/>
    <property type="project" value="InterPro"/>
</dbReference>
<reference evidence="2" key="1">
    <citation type="submission" date="2020-12" db="EMBL/GenBank/DDBJ databases">
        <authorList>
            <person name="Huq M.A."/>
        </authorList>
    </citation>
    <scope>NUCLEOTIDE SEQUENCE</scope>
    <source>
        <strain evidence="2">MAHUQ-46</strain>
    </source>
</reference>
<gene>
    <name evidence="2" type="ORF">JFN88_06155</name>
</gene>
<proteinExistence type="predicted"/>
<dbReference type="InterPro" id="IPR036390">
    <property type="entry name" value="WH_DNA-bd_sf"/>
</dbReference>